<protein>
    <submittedName>
        <fullName evidence="1">Homeobox-leucine zipper family protein</fullName>
    </submittedName>
</protein>
<keyword evidence="1" id="KW-0371">Homeobox</keyword>
<proteinExistence type="predicted"/>
<organism evidence="1">
    <name type="scientific">Rhizophora mucronata</name>
    <name type="common">Asiatic mangrove</name>
    <dbReference type="NCBI Taxonomy" id="61149"/>
    <lineage>
        <taxon>Eukaryota</taxon>
        <taxon>Viridiplantae</taxon>
        <taxon>Streptophyta</taxon>
        <taxon>Embryophyta</taxon>
        <taxon>Tracheophyta</taxon>
        <taxon>Spermatophyta</taxon>
        <taxon>Magnoliopsida</taxon>
        <taxon>eudicotyledons</taxon>
        <taxon>Gunneridae</taxon>
        <taxon>Pentapetalae</taxon>
        <taxon>rosids</taxon>
        <taxon>fabids</taxon>
        <taxon>Malpighiales</taxon>
        <taxon>Rhizophoraceae</taxon>
        <taxon>Rhizophora</taxon>
    </lineage>
</organism>
<accession>A0A2P2JGA4</accession>
<evidence type="ECO:0000313" key="1">
    <source>
        <dbReference type="EMBL" id="MBW92502.1"/>
    </source>
</evidence>
<sequence length="45" mass="5191">MLVAKIHFKEIDLLRTELPLLRPCNSRHVLLSPTSGFGFTLLWIN</sequence>
<name>A0A2P2JGA4_RHIMU</name>
<dbReference type="AlphaFoldDB" id="A0A2P2JGA4"/>
<keyword evidence="1" id="KW-0238">DNA-binding</keyword>
<dbReference type="EMBL" id="GGEC01012019">
    <property type="protein sequence ID" value="MBW92502.1"/>
    <property type="molecule type" value="Transcribed_RNA"/>
</dbReference>
<reference evidence="1" key="1">
    <citation type="submission" date="2018-02" db="EMBL/GenBank/DDBJ databases">
        <title>Rhizophora mucronata_Transcriptome.</title>
        <authorList>
            <person name="Meera S.P."/>
            <person name="Sreeshan A."/>
            <person name="Augustine A."/>
        </authorList>
    </citation>
    <scope>NUCLEOTIDE SEQUENCE</scope>
    <source>
        <tissue evidence="1">Leaf</tissue>
    </source>
</reference>
<dbReference type="GO" id="GO:0003677">
    <property type="term" value="F:DNA binding"/>
    <property type="evidence" value="ECO:0007669"/>
    <property type="project" value="UniProtKB-KW"/>
</dbReference>